<protein>
    <submittedName>
        <fullName evidence="1">Mitochondrial carrier domain-containing protein</fullName>
    </submittedName>
</protein>
<accession>A0ACC3T4X1</accession>
<dbReference type="Proteomes" id="UP001433508">
    <property type="component" value="Unassembled WGS sequence"/>
</dbReference>
<proteinExistence type="predicted"/>
<evidence type="ECO:0000313" key="1">
    <source>
        <dbReference type="EMBL" id="KAK9238117.1"/>
    </source>
</evidence>
<evidence type="ECO:0000313" key="2">
    <source>
        <dbReference type="Proteomes" id="UP001433508"/>
    </source>
</evidence>
<sequence length="508" mass="55474">MPPEGRFPRKETPKARDERILQLFESLDTQHKGYLDKDALQEGFHRLNHPLEHAVGITNEVIALVDQNGDGLIQFEEFKVFVEKTEQHLWALFAAIDKDKNGKLDKAEVEAALETSGLSVPPSKLEQFFDSMDRDNDGTISFEDWRDFLLFIPVDNISIRVAYRYFCDSVPLTSEGDVVLGDDTLAGIGYFISGGIAGAVSRTATAPFDRLKVYLIAHTGNVVTDGVKNSAAAAVAVTKDVKVGSVVRSRSPLLDAIKTIWRHGGITNFFVGNGLNVLKIFPESSIKFGSFEASKRILARLEGKSVNEMSGISSFLAGGIAGTVSQFAVYPVDTLKFRVQCEAEFSNLRGSSLLKNTAKNMWRSGGLAAYYKGLALGLGGIFPFAALDLGTFEAMKRAYIRTRSKQLGVEEDDVKLGNFLVLTMGAISGSVGASVVYPINVLRTRLQTQGTAAHPQTYTGMTDVLQKTIKLEGYRGLFRGLIPNLAKVAPSVSISYLVYENCKTLMGL</sequence>
<keyword evidence="2" id="KW-1185">Reference proteome</keyword>
<comment type="caution">
    <text evidence="1">The sequence shown here is derived from an EMBL/GenBank/DDBJ whole genome shotgun (WGS) entry which is preliminary data.</text>
</comment>
<organism evidence="1 2">
    <name type="scientific">Lipomyces kononenkoae</name>
    <name type="common">Yeast</name>
    <dbReference type="NCBI Taxonomy" id="34357"/>
    <lineage>
        <taxon>Eukaryota</taxon>
        <taxon>Fungi</taxon>
        <taxon>Dikarya</taxon>
        <taxon>Ascomycota</taxon>
        <taxon>Saccharomycotina</taxon>
        <taxon>Lipomycetes</taxon>
        <taxon>Lipomycetales</taxon>
        <taxon>Lipomycetaceae</taxon>
        <taxon>Lipomyces</taxon>
    </lineage>
</organism>
<dbReference type="EMBL" id="MU971360">
    <property type="protein sequence ID" value="KAK9238117.1"/>
    <property type="molecule type" value="Genomic_DNA"/>
</dbReference>
<reference evidence="2" key="1">
    <citation type="journal article" date="2024" name="Front. Bioeng. Biotechnol.">
        <title>Genome-scale model development and genomic sequencing of the oleaginous clade Lipomyces.</title>
        <authorList>
            <person name="Czajka J.J."/>
            <person name="Han Y."/>
            <person name="Kim J."/>
            <person name="Mondo S.J."/>
            <person name="Hofstad B.A."/>
            <person name="Robles A."/>
            <person name="Haridas S."/>
            <person name="Riley R."/>
            <person name="LaButti K."/>
            <person name="Pangilinan J."/>
            <person name="Andreopoulos W."/>
            <person name="Lipzen A."/>
            <person name="Yan J."/>
            <person name="Wang M."/>
            <person name="Ng V."/>
            <person name="Grigoriev I.V."/>
            <person name="Spatafora J.W."/>
            <person name="Magnuson J.K."/>
            <person name="Baker S.E."/>
            <person name="Pomraning K.R."/>
        </authorList>
    </citation>
    <scope>NUCLEOTIDE SEQUENCE [LARGE SCALE GENOMIC DNA]</scope>
    <source>
        <strain evidence="2">CBS 7786</strain>
    </source>
</reference>
<gene>
    <name evidence="1" type="ORF">V1525DRAFT_359108</name>
</gene>
<name>A0ACC3T4X1_LIPKO</name>